<dbReference type="Proteomes" id="UP000828390">
    <property type="component" value="Unassembled WGS sequence"/>
</dbReference>
<dbReference type="EMBL" id="JAIWYP010000005">
    <property type="protein sequence ID" value="KAH3826667.1"/>
    <property type="molecule type" value="Genomic_DNA"/>
</dbReference>
<accession>A0A9D4H7F1</accession>
<reference evidence="1" key="2">
    <citation type="submission" date="2020-11" db="EMBL/GenBank/DDBJ databases">
        <authorList>
            <person name="McCartney M.A."/>
            <person name="Auch B."/>
            <person name="Kono T."/>
            <person name="Mallez S."/>
            <person name="Becker A."/>
            <person name="Gohl D.M."/>
            <person name="Silverstein K.A.T."/>
            <person name="Koren S."/>
            <person name="Bechman K.B."/>
            <person name="Herman A."/>
            <person name="Abrahante J.E."/>
            <person name="Garbe J."/>
        </authorList>
    </citation>
    <scope>NUCLEOTIDE SEQUENCE</scope>
    <source>
        <strain evidence="1">Duluth1</strain>
        <tissue evidence="1">Whole animal</tissue>
    </source>
</reference>
<sequence length="51" mass="5929">MQKHRYANRKEINGSPDDEWCIACGLTGNHTIFCQHQVWNPKHTTDSPYAK</sequence>
<evidence type="ECO:0000313" key="1">
    <source>
        <dbReference type="EMBL" id="KAH3826667.1"/>
    </source>
</evidence>
<evidence type="ECO:0000313" key="2">
    <source>
        <dbReference type="Proteomes" id="UP000828390"/>
    </source>
</evidence>
<dbReference type="AlphaFoldDB" id="A0A9D4H7F1"/>
<reference evidence="1" key="1">
    <citation type="journal article" date="2019" name="bioRxiv">
        <title>The Genome of the Zebra Mussel, Dreissena polymorpha: A Resource for Invasive Species Research.</title>
        <authorList>
            <person name="McCartney M.A."/>
            <person name="Auch B."/>
            <person name="Kono T."/>
            <person name="Mallez S."/>
            <person name="Zhang Y."/>
            <person name="Obille A."/>
            <person name="Becker A."/>
            <person name="Abrahante J.E."/>
            <person name="Garbe J."/>
            <person name="Badalamenti J.P."/>
            <person name="Herman A."/>
            <person name="Mangelson H."/>
            <person name="Liachko I."/>
            <person name="Sullivan S."/>
            <person name="Sone E.D."/>
            <person name="Koren S."/>
            <person name="Silverstein K.A.T."/>
            <person name="Beckman K.B."/>
            <person name="Gohl D.M."/>
        </authorList>
    </citation>
    <scope>NUCLEOTIDE SEQUENCE</scope>
    <source>
        <strain evidence="1">Duluth1</strain>
        <tissue evidence="1">Whole animal</tissue>
    </source>
</reference>
<protein>
    <submittedName>
        <fullName evidence="1">Uncharacterized protein</fullName>
    </submittedName>
</protein>
<comment type="caution">
    <text evidence="1">The sequence shown here is derived from an EMBL/GenBank/DDBJ whole genome shotgun (WGS) entry which is preliminary data.</text>
</comment>
<name>A0A9D4H7F1_DREPO</name>
<proteinExistence type="predicted"/>
<keyword evidence="2" id="KW-1185">Reference proteome</keyword>
<gene>
    <name evidence="1" type="ORF">DPMN_128576</name>
</gene>
<organism evidence="1 2">
    <name type="scientific">Dreissena polymorpha</name>
    <name type="common">Zebra mussel</name>
    <name type="synonym">Mytilus polymorpha</name>
    <dbReference type="NCBI Taxonomy" id="45954"/>
    <lineage>
        <taxon>Eukaryota</taxon>
        <taxon>Metazoa</taxon>
        <taxon>Spiralia</taxon>
        <taxon>Lophotrochozoa</taxon>
        <taxon>Mollusca</taxon>
        <taxon>Bivalvia</taxon>
        <taxon>Autobranchia</taxon>
        <taxon>Heteroconchia</taxon>
        <taxon>Euheterodonta</taxon>
        <taxon>Imparidentia</taxon>
        <taxon>Neoheterodontei</taxon>
        <taxon>Myida</taxon>
        <taxon>Dreissenoidea</taxon>
        <taxon>Dreissenidae</taxon>
        <taxon>Dreissena</taxon>
    </lineage>
</organism>